<accession>A0AAD7ZWU2</accession>
<comment type="caution">
    <text evidence="1">The sequence shown here is derived from an EMBL/GenBank/DDBJ whole genome shotgun (WGS) entry which is preliminary data.</text>
</comment>
<protein>
    <submittedName>
        <fullName evidence="1">Uncharacterized protein</fullName>
    </submittedName>
</protein>
<gene>
    <name evidence="1" type="ORF">L9F63_019204</name>
</gene>
<evidence type="ECO:0000313" key="1">
    <source>
        <dbReference type="EMBL" id="KAJ9587273.1"/>
    </source>
</evidence>
<feature type="non-terminal residue" evidence="1">
    <location>
        <position position="1"/>
    </location>
</feature>
<reference evidence="1" key="1">
    <citation type="journal article" date="2023" name="IScience">
        <title>Live-bearing cockroach genome reveals convergent evolutionary mechanisms linked to viviparity in insects and beyond.</title>
        <authorList>
            <person name="Fouks B."/>
            <person name="Harrison M.C."/>
            <person name="Mikhailova A.A."/>
            <person name="Marchal E."/>
            <person name="English S."/>
            <person name="Carruthers M."/>
            <person name="Jennings E.C."/>
            <person name="Chiamaka E.L."/>
            <person name="Frigard R.A."/>
            <person name="Pippel M."/>
            <person name="Attardo G.M."/>
            <person name="Benoit J.B."/>
            <person name="Bornberg-Bauer E."/>
            <person name="Tobe S.S."/>
        </authorList>
    </citation>
    <scope>NUCLEOTIDE SEQUENCE</scope>
    <source>
        <strain evidence="1">Stay&amp;Tobe</strain>
    </source>
</reference>
<dbReference type="EMBL" id="JASPKZ010006461">
    <property type="protein sequence ID" value="KAJ9587273.1"/>
    <property type="molecule type" value="Genomic_DNA"/>
</dbReference>
<name>A0AAD7ZWU2_DIPPU</name>
<sequence length="122" mass="14300">KYSSVLSRIEFENTDLISFFYNSSSRTPKLHSKYCITLTYRKISDLIFKSFLSISDLTVRCTSLKINPWYISTEGRRPIDAVTTMASDDDIVIYYEVEWIPLQNLYSKNKINIIFRVDIFSS</sequence>
<dbReference type="AlphaFoldDB" id="A0AAD7ZWU2"/>
<evidence type="ECO:0000313" key="2">
    <source>
        <dbReference type="Proteomes" id="UP001233999"/>
    </source>
</evidence>
<organism evidence="1 2">
    <name type="scientific">Diploptera punctata</name>
    <name type="common">Pacific beetle cockroach</name>
    <dbReference type="NCBI Taxonomy" id="6984"/>
    <lineage>
        <taxon>Eukaryota</taxon>
        <taxon>Metazoa</taxon>
        <taxon>Ecdysozoa</taxon>
        <taxon>Arthropoda</taxon>
        <taxon>Hexapoda</taxon>
        <taxon>Insecta</taxon>
        <taxon>Pterygota</taxon>
        <taxon>Neoptera</taxon>
        <taxon>Polyneoptera</taxon>
        <taxon>Dictyoptera</taxon>
        <taxon>Blattodea</taxon>
        <taxon>Blaberoidea</taxon>
        <taxon>Blaberidae</taxon>
        <taxon>Diplopterinae</taxon>
        <taxon>Diploptera</taxon>
    </lineage>
</organism>
<reference evidence="1" key="2">
    <citation type="submission" date="2023-05" db="EMBL/GenBank/DDBJ databases">
        <authorList>
            <person name="Fouks B."/>
        </authorList>
    </citation>
    <scope>NUCLEOTIDE SEQUENCE</scope>
    <source>
        <strain evidence="1">Stay&amp;Tobe</strain>
        <tissue evidence="1">Testes</tissue>
    </source>
</reference>
<proteinExistence type="predicted"/>
<keyword evidence="2" id="KW-1185">Reference proteome</keyword>
<feature type="non-terminal residue" evidence="1">
    <location>
        <position position="122"/>
    </location>
</feature>
<dbReference type="Proteomes" id="UP001233999">
    <property type="component" value="Unassembled WGS sequence"/>
</dbReference>